<evidence type="ECO:0000313" key="3">
    <source>
        <dbReference type="EMBL" id="SAM50293.1"/>
    </source>
</evidence>
<comment type="caution">
    <text evidence="2">The sequence shown here is derived from an EMBL/GenBank/DDBJ whole genome shotgun (WGS) entry which is preliminary data.</text>
</comment>
<dbReference type="Proteomes" id="UP000469871">
    <property type="component" value="Unassembled WGS sequence"/>
</dbReference>
<dbReference type="Pfam" id="PF06970">
    <property type="entry name" value="RepA_N"/>
    <property type="match status" value="1"/>
</dbReference>
<dbReference type="Proteomes" id="UP000183509">
    <property type="component" value="Unassembled WGS sequence"/>
</dbReference>
<evidence type="ECO:0000313" key="2">
    <source>
        <dbReference type="EMBL" id="KAB7577723.1"/>
    </source>
</evidence>
<proteinExistence type="predicted"/>
<protein>
    <submittedName>
        <fullName evidence="2">Replication initiator protein A</fullName>
    </submittedName>
</protein>
<accession>A0A1Y3IWD9</accession>
<reference evidence="2 5" key="2">
    <citation type="submission" date="2019-10" db="EMBL/GenBank/DDBJ databases">
        <title>Evolutionary dynamics of vancomycin-resistant Enterococcus faecium during gastrointestinal tract colonization and bloodstream infection in immunocompromised pediatric patients.</title>
        <authorList>
            <person name="Chilambi G.S."/>
            <person name="Nordstrom H.R."/>
            <person name="Evans D.R."/>
            <person name="Ferrolino J."/>
            <person name="Hayden R.T."/>
            <person name="Maron G.M."/>
            <person name="Vo A.N."/>
            <person name="Gilmore M.S."/>
            <person name="Wolf J."/>
            <person name="Rosch J.W."/>
            <person name="Van Tyne D."/>
        </authorList>
    </citation>
    <scope>NUCLEOTIDE SEQUENCE [LARGE SCALE GENOMIC DNA]</scope>
    <source>
        <strain evidence="2 5">VRECG27</strain>
    </source>
</reference>
<dbReference type="InterPro" id="IPR010724">
    <property type="entry name" value="RepA_N"/>
</dbReference>
<gene>
    <name evidence="3" type="ORF">DTPHA_602179</name>
    <name evidence="2" type="ORF">GBM73_10510</name>
</gene>
<feature type="domain" description="Replication initiator A N-terminal" evidence="1">
    <location>
        <begin position="24"/>
        <end position="98"/>
    </location>
</feature>
<name>A0A1Y3IWD9_ENTFC</name>
<dbReference type="EMBL" id="FKLM01000046">
    <property type="protein sequence ID" value="SAM50293.1"/>
    <property type="molecule type" value="Genomic_DNA"/>
</dbReference>
<sequence>MNEKEVESLVEKQGYSNSDIYAELYYQYPIFLNVNEKYKKMKLSSKLVYMLLKDRNRLSLKNNLYDENQKIFLIFEIKNLVEISGMSKNTILSALDELQKVKLLVKRKNGFNKSKMQMFPNFYYLLKPVLCKDDVYKINKITHQENRQKNLIVQNLNYGTNQYSVDSSKFELCDTSMKTRDKNNFADSSKNELELYKSYKDSKDIKESHNDDLLESLSTKNNKLDEELIETFIEENLLKQIWGESIVNCLKLASNSDYRQFDNWYKKFKYAIRSAEKEQKIQLKIIYEICNNKYFVDHVREQLSMTLRDLIRRAKTDHRIKQKDDYIFASLKNKALELIELQISEGIDKQ</sequence>
<dbReference type="RefSeq" id="WP_002321717.1">
    <property type="nucleotide sequence ID" value="NZ_CAACXW010000001.1"/>
</dbReference>
<evidence type="ECO:0000259" key="1">
    <source>
        <dbReference type="Pfam" id="PF06970"/>
    </source>
</evidence>
<reference evidence="3 4" key="1">
    <citation type="submission" date="2016-04" db="EMBL/GenBank/DDBJ databases">
        <authorList>
            <person name="Millard A."/>
        </authorList>
    </citation>
    <scope>NUCLEOTIDE SEQUENCE [LARGE SCALE GENOMIC DNA]</scope>
    <source>
        <strain evidence="3">Isolate 22</strain>
    </source>
</reference>
<organism evidence="2 5">
    <name type="scientific">Enterococcus faecium</name>
    <name type="common">Streptococcus faecium</name>
    <dbReference type="NCBI Taxonomy" id="1352"/>
    <lineage>
        <taxon>Bacteria</taxon>
        <taxon>Bacillati</taxon>
        <taxon>Bacillota</taxon>
        <taxon>Bacilli</taxon>
        <taxon>Lactobacillales</taxon>
        <taxon>Enterococcaceae</taxon>
        <taxon>Enterococcus</taxon>
    </lineage>
</organism>
<evidence type="ECO:0000313" key="5">
    <source>
        <dbReference type="Proteomes" id="UP000469871"/>
    </source>
</evidence>
<evidence type="ECO:0000313" key="4">
    <source>
        <dbReference type="Proteomes" id="UP000183509"/>
    </source>
</evidence>
<dbReference type="AlphaFoldDB" id="A0A1Y3IWD9"/>
<dbReference type="EMBL" id="WEFP01000001">
    <property type="protein sequence ID" value="KAB7577723.1"/>
    <property type="molecule type" value="Genomic_DNA"/>
</dbReference>